<keyword evidence="3 6" id="KW-0812">Transmembrane</keyword>
<organism evidence="8 9">
    <name type="scientific">Sandarakinorhabdus glacialis</name>
    <dbReference type="NCBI Taxonomy" id="1614636"/>
    <lineage>
        <taxon>Bacteria</taxon>
        <taxon>Pseudomonadati</taxon>
        <taxon>Pseudomonadota</taxon>
        <taxon>Alphaproteobacteria</taxon>
        <taxon>Sphingomonadales</taxon>
        <taxon>Sphingosinicellaceae</taxon>
        <taxon>Sandarakinorhabdus</taxon>
    </lineage>
</organism>
<dbReference type="InterPro" id="IPR011701">
    <property type="entry name" value="MFS"/>
</dbReference>
<dbReference type="GO" id="GO:0022857">
    <property type="term" value="F:transmembrane transporter activity"/>
    <property type="evidence" value="ECO:0007669"/>
    <property type="project" value="InterPro"/>
</dbReference>
<feature type="transmembrane region" description="Helical" evidence="6">
    <location>
        <begin position="310"/>
        <end position="336"/>
    </location>
</feature>
<feature type="transmembrane region" description="Helical" evidence="6">
    <location>
        <begin position="282"/>
        <end position="304"/>
    </location>
</feature>
<dbReference type="CDD" id="cd06173">
    <property type="entry name" value="MFS_MefA_like"/>
    <property type="match status" value="1"/>
</dbReference>
<accession>A0A916ZTA7</accession>
<dbReference type="PANTHER" id="PTHR23513:SF6">
    <property type="entry name" value="MAJOR FACILITATOR SUPERFAMILY ASSOCIATED DOMAIN-CONTAINING PROTEIN"/>
    <property type="match status" value="1"/>
</dbReference>
<keyword evidence="4 6" id="KW-1133">Transmembrane helix</keyword>
<feature type="transmembrane region" description="Helical" evidence="6">
    <location>
        <begin position="42"/>
        <end position="69"/>
    </location>
</feature>
<dbReference type="Proteomes" id="UP000635071">
    <property type="component" value="Unassembled WGS sequence"/>
</dbReference>
<name>A0A916ZTA7_9SPHN</name>
<evidence type="ECO:0000259" key="7">
    <source>
        <dbReference type="PROSITE" id="PS50850"/>
    </source>
</evidence>
<keyword evidence="5 6" id="KW-0472">Membrane</keyword>
<evidence type="ECO:0000256" key="5">
    <source>
        <dbReference type="ARBA" id="ARBA00023136"/>
    </source>
</evidence>
<reference evidence="8" key="2">
    <citation type="submission" date="2020-09" db="EMBL/GenBank/DDBJ databases">
        <authorList>
            <person name="Sun Q."/>
            <person name="Zhou Y."/>
        </authorList>
    </citation>
    <scope>NUCLEOTIDE SEQUENCE</scope>
    <source>
        <strain evidence="8">CGMCC 1.15519</strain>
    </source>
</reference>
<evidence type="ECO:0000313" key="8">
    <source>
        <dbReference type="EMBL" id="GGE12846.1"/>
    </source>
</evidence>
<dbReference type="GO" id="GO:0005886">
    <property type="term" value="C:plasma membrane"/>
    <property type="evidence" value="ECO:0007669"/>
    <property type="project" value="UniProtKB-SubCell"/>
</dbReference>
<evidence type="ECO:0000256" key="2">
    <source>
        <dbReference type="ARBA" id="ARBA00022475"/>
    </source>
</evidence>
<evidence type="ECO:0000256" key="4">
    <source>
        <dbReference type="ARBA" id="ARBA00022989"/>
    </source>
</evidence>
<evidence type="ECO:0000256" key="3">
    <source>
        <dbReference type="ARBA" id="ARBA00022692"/>
    </source>
</evidence>
<protein>
    <submittedName>
        <fullName evidence="8">MFS transporter</fullName>
    </submittedName>
</protein>
<feature type="transmembrane region" description="Helical" evidence="6">
    <location>
        <begin position="348"/>
        <end position="370"/>
    </location>
</feature>
<dbReference type="AlphaFoldDB" id="A0A916ZTA7"/>
<dbReference type="PANTHER" id="PTHR23513">
    <property type="entry name" value="INTEGRAL MEMBRANE EFFLUX PROTEIN-RELATED"/>
    <property type="match status" value="1"/>
</dbReference>
<feature type="transmembrane region" description="Helical" evidence="6">
    <location>
        <begin position="252"/>
        <end position="270"/>
    </location>
</feature>
<comment type="subcellular location">
    <subcellularLocation>
        <location evidence="1">Cell membrane</location>
        <topology evidence="1">Multi-pass membrane protein</topology>
    </subcellularLocation>
</comment>
<dbReference type="RefSeq" id="WP_188762727.1">
    <property type="nucleotide sequence ID" value="NZ_BMJM01000006.1"/>
</dbReference>
<dbReference type="EMBL" id="BMJM01000006">
    <property type="protein sequence ID" value="GGE12846.1"/>
    <property type="molecule type" value="Genomic_DNA"/>
</dbReference>
<feature type="transmembrane region" description="Helical" evidence="6">
    <location>
        <begin position="376"/>
        <end position="398"/>
    </location>
</feature>
<evidence type="ECO:0000256" key="6">
    <source>
        <dbReference type="SAM" id="Phobius"/>
    </source>
</evidence>
<gene>
    <name evidence="8" type="ORF">GCM10011529_19030</name>
</gene>
<keyword evidence="2" id="KW-1003">Cell membrane</keyword>
<dbReference type="PROSITE" id="PS50850">
    <property type="entry name" value="MFS"/>
    <property type="match status" value="1"/>
</dbReference>
<proteinExistence type="predicted"/>
<dbReference type="Gene3D" id="1.20.1250.20">
    <property type="entry name" value="MFS general substrate transporter like domains"/>
    <property type="match status" value="2"/>
</dbReference>
<reference evidence="8" key="1">
    <citation type="journal article" date="2014" name="Int. J. Syst. Evol. Microbiol.">
        <title>Complete genome sequence of Corynebacterium casei LMG S-19264T (=DSM 44701T), isolated from a smear-ripened cheese.</title>
        <authorList>
            <consortium name="US DOE Joint Genome Institute (JGI-PGF)"/>
            <person name="Walter F."/>
            <person name="Albersmeier A."/>
            <person name="Kalinowski J."/>
            <person name="Ruckert C."/>
        </authorList>
    </citation>
    <scope>NUCLEOTIDE SEQUENCE</scope>
    <source>
        <strain evidence="8">CGMCC 1.15519</strain>
    </source>
</reference>
<dbReference type="SUPFAM" id="SSF103473">
    <property type="entry name" value="MFS general substrate transporter"/>
    <property type="match status" value="1"/>
</dbReference>
<comment type="caution">
    <text evidence="8">The sequence shown here is derived from an EMBL/GenBank/DDBJ whole genome shotgun (WGS) entry which is preliminary data.</text>
</comment>
<dbReference type="Pfam" id="PF07690">
    <property type="entry name" value="MFS_1"/>
    <property type="match status" value="1"/>
</dbReference>
<evidence type="ECO:0000313" key="9">
    <source>
        <dbReference type="Proteomes" id="UP000635071"/>
    </source>
</evidence>
<feature type="transmembrane region" description="Helical" evidence="6">
    <location>
        <begin position="218"/>
        <end position="240"/>
    </location>
</feature>
<feature type="domain" description="Major facilitator superfamily (MFS) profile" evidence="7">
    <location>
        <begin position="9"/>
        <end position="402"/>
    </location>
</feature>
<feature type="transmembrane region" description="Helical" evidence="6">
    <location>
        <begin position="12"/>
        <end position="36"/>
    </location>
</feature>
<sequence>MLSVLANRTYRHLLAAQVVALIGTGLATVALGLLAFDLAGANAGAVLGTALAIKMVAYIGVAPVVGAFADRLPRRAFLVAMDLTRTAVALLLPFVDQIWQIYVLIFVLQSASAAFTPSFQATIPDVLPDEKDYTNALSLSRLAYDLENLLSPMLAAALLTVISFHWLFSGTSVGFVISALLVVSVTLPRAVPAPRTGGIYARTTRGMRIYLATPRLRGLLAVTLAAAAASAMVIVNTVVIVRGQLGLSATDVAFALAAYGGGSILAALSLPRILKRFGDRPVMIAAAAALAVLLAGLGMVTQLVGDAARYWPILLIGWFAMGSAYSAAVTPSGLLLRRSADAADRPAVFAAQFALSHACWLVAYPLAGWLGAGSGMMAAFIAMAALAALGTLVALVCWPRQDPEIVPHEHDLPPGHPHLSDGGADGNRIHAHAYRIDDLHQVWPT</sequence>
<dbReference type="InterPro" id="IPR020846">
    <property type="entry name" value="MFS_dom"/>
</dbReference>
<keyword evidence="9" id="KW-1185">Reference proteome</keyword>
<evidence type="ECO:0000256" key="1">
    <source>
        <dbReference type="ARBA" id="ARBA00004651"/>
    </source>
</evidence>
<dbReference type="InterPro" id="IPR036259">
    <property type="entry name" value="MFS_trans_sf"/>
</dbReference>